<organism evidence="2 3">
    <name type="scientific">Orbilia javanica</name>
    <dbReference type="NCBI Taxonomy" id="47235"/>
    <lineage>
        <taxon>Eukaryota</taxon>
        <taxon>Fungi</taxon>
        <taxon>Dikarya</taxon>
        <taxon>Ascomycota</taxon>
        <taxon>Pezizomycotina</taxon>
        <taxon>Orbiliomycetes</taxon>
        <taxon>Orbiliales</taxon>
        <taxon>Orbiliaceae</taxon>
        <taxon>Orbilia</taxon>
    </lineage>
</organism>
<gene>
    <name evidence="2" type="ORF">TWF718_006946</name>
</gene>
<accession>A0AAN8MNQ6</accession>
<feature type="compositionally biased region" description="Polar residues" evidence="1">
    <location>
        <begin position="374"/>
        <end position="397"/>
    </location>
</feature>
<protein>
    <submittedName>
        <fullName evidence="2">Uncharacterized protein</fullName>
    </submittedName>
</protein>
<dbReference type="Proteomes" id="UP001313282">
    <property type="component" value="Unassembled WGS sequence"/>
</dbReference>
<evidence type="ECO:0000313" key="2">
    <source>
        <dbReference type="EMBL" id="KAK6345004.1"/>
    </source>
</evidence>
<evidence type="ECO:0000313" key="3">
    <source>
        <dbReference type="Proteomes" id="UP001313282"/>
    </source>
</evidence>
<keyword evidence="3" id="KW-1185">Reference proteome</keyword>
<evidence type="ECO:0000256" key="1">
    <source>
        <dbReference type="SAM" id="MobiDB-lite"/>
    </source>
</evidence>
<reference evidence="2 3" key="1">
    <citation type="submission" date="2019-10" db="EMBL/GenBank/DDBJ databases">
        <authorList>
            <person name="Palmer J.M."/>
        </authorList>
    </citation>
    <scope>NUCLEOTIDE SEQUENCE [LARGE SCALE GENOMIC DNA]</scope>
    <source>
        <strain evidence="2 3">TWF718</strain>
    </source>
</reference>
<sequence>MPEFHGDGLRTYITSYSLPALPEFDTGDSTQNPRGAPAIALPEEIRQEMHEYMADGLMLPAYDSNHVHTEYSKIVAKPGEPLQVHFMVWFQQVMHDMDLPEGEDEFLDLRVELSCNGQIVDIGYISHTSIKPNGLPVGIEFVGQRCGDARETPLFFTAPTNGAEELRESVLNILVTVGRIGGFFYYDLSRAMSKMVRVGPYHGKYESSTLDGKGFTGYIWRKGHQNLIKPDRGINPKTKLYAWKRKWMENDVYRLGVERRAYENRQIEWEESQEQTGKEAKVTKSTAINEGSLRATEEIKAMKLSKKTESIHLGAGGSIVPSPISLPAEVSGADSPNGRDSPYSFRRARRSSGSNISTITHSSPVSSSPTNNTQYPYNQQPIGPSSSANTETPGSKSSLHRSTRGLLLTNTVHKDDPQQPSLSNITFGAFPYKTSREFYREFVPYQDLCRVQYLVENPKPRELRSGTVELLPPNESAGELQISAGSVWAS</sequence>
<name>A0AAN8MNQ6_9PEZI</name>
<dbReference type="AlphaFoldDB" id="A0AAN8MNQ6"/>
<feature type="compositionally biased region" description="Low complexity" evidence="1">
    <location>
        <begin position="356"/>
        <end position="373"/>
    </location>
</feature>
<comment type="caution">
    <text evidence="2">The sequence shown here is derived from an EMBL/GenBank/DDBJ whole genome shotgun (WGS) entry which is preliminary data.</text>
</comment>
<dbReference type="EMBL" id="JAVHNR010000004">
    <property type="protein sequence ID" value="KAK6345004.1"/>
    <property type="molecule type" value="Genomic_DNA"/>
</dbReference>
<feature type="region of interest" description="Disordered" evidence="1">
    <location>
        <begin position="313"/>
        <end position="403"/>
    </location>
</feature>
<proteinExistence type="predicted"/>